<proteinExistence type="inferred from homology"/>
<feature type="transmembrane region" description="Helical" evidence="10">
    <location>
        <begin position="103"/>
        <end position="125"/>
    </location>
</feature>
<comment type="subcellular location">
    <subcellularLocation>
        <location evidence="1">Cell membrane</location>
        <topology evidence="1">Multi-pass membrane protein</topology>
    </subcellularLocation>
</comment>
<dbReference type="PANTHER" id="PTHR43823">
    <property type="entry name" value="SPORULATION PROTEIN YKVU"/>
    <property type="match status" value="1"/>
</dbReference>
<dbReference type="InterPro" id="IPR051327">
    <property type="entry name" value="MATE_MepA_subfamily"/>
</dbReference>
<comment type="similarity">
    <text evidence="2">Belongs to the multi antimicrobial extrusion (MATE) (TC 2.A.66.1) family. MepA subfamily.</text>
</comment>
<keyword evidence="5" id="KW-1003">Cell membrane</keyword>
<evidence type="ECO:0000256" key="3">
    <source>
        <dbReference type="ARBA" id="ARBA00022106"/>
    </source>
</evidence>
<evidence type="ECO:0000256" key="1">
    <source>
        <dbReference type="ARBA" id="ARBA00004651"/>
    </source>
</evidence>
<feature type="transmembrane region" description="Helical" evidence="10">
    <location>
        <begin position="425"/>
        <end position="445"/>
    </location>
</feature>
<dbReference type="Pfam" id="PF01554">
    <property type="entry name" value="MatE"/>
    <property type="match status" value="2"/>
</dbReference>
<keyword evidence="8 10" id="KW-0472">Membrane</keyword>
<dbReference type="EMBL" id="JAUSUR010000002">
    <property type="protein sequence ID" value="MDQ0360578.1"/>
    <property type="molecule type" value="Genomic_DNA"/>
</dbReference>
<feature type="transmembrane region" description="Helical" evidence="10">
    <location>
        <begin position="25"/>
        <end position="44"/>
    </location>
</feature>
<feature type="transmembrane region" description="Helical" evidence="10">
    <location>
        <begin position="281"/>
        <end position="305"/>
    </location>
</feature>
<dbReference type="Proteomes" id="UP001230220">
    <property type="component" value="Unassembled WGS sequence"/>
</dbReference>
<evidence type="ECO:0000256" key="10">
    <source>
        <dbReference type="SAM" id="Phobius"/>
    </source>
</evidence>
<dbReference type="InterPro" id="IPR045070">
    <property type="entry name" value="MATE_MepA-like"/>
</dbReference>
<sequence>MNDTDIINEYSNENPLARHFTIKDLLKFTFPTIFMMVFSGLYTMVDTMFVARFVNTDALSSINIVTPVINVIVGIGAMFATGGSAIVARKMGDGNNKEARSNFTMIVITAIVIGVFISMFGLLFINQMIKMLGASDLLFPYAKDYLTILLIFAPANILQVVFANLFVTAGKPGLGMGLGLASGITNAVFDYILIVLLQMGIAGAALATSMGYLLQATVGVIFFLKNRKGTLYFVKPHFDIKVIKESSFNGLSEMVSQLSMAVTTFLFNLAMMRLLGEDGVAAITIIIYSQFLLTTFYIGFSMGVAPIFSYNYGSENTKELKRIFQICILFITAVSVIVFAISMIGGPYLVGLFSEKGTQVYDIAKVGFLIFPFSFLFCGINIFSSSLFTALSNGKVSAIISFLRTFVFLTIGILILPIFLNEIGIWLAVPIAEMFTLIISIYFIIRHKSEYRYY</sequence>
<evidence type="ECO:0000256" key="4">
    <source>
        <dbReference type="ARBA" id="ARBA00022448"/>
    </source>
</evidence>
<evidence type="ECO:0000256" key="5">
    <source>
        <dbReference type="ARBA" id="ARBA00022475"/>
    </source>
</evidence>
<keyword evidence="12" id="KW-1185">Reference proteome</keyword>
<dbReference type="InterPro" id="IPR002528">
    <property type="entry name" value="MATE_fam"/>
</dbReference>
<feature type="transmembrane region" description="Helical" evidence="10">
    <location>
        <begin position="145"/>
        <end position="167"/>
    </location>
</feature>
<comment type="caution">
    <text evidence="11">The sequence shown here is derived from an EMBL/GenBank/DDBJ whole genome shotgun (WGS) entry which is preliminary data.</text>
</comment>
<dbReference type="NCBIfam" id="TIGR00797">
    <property type="entry name" value="matE"/>
    <property type="match status" value="1"/>
</dbReference>
<feature type="transmembrane region" description="Helical" evidence="10">
    <location>
        <begin position="174"/>
        <end position="194"/>
    </location>
</feature>
<reference evidence="11 12" key="1">
    <citation type="submission" date="2023-07" db="EMBL/GenBank/DDBJ databases">
        <title>Genomic Encyclopedia of Type Strains, Phase IV (KMG-IV): sequencing the most valuable type-strain genomes for metagenomic binning, comparative biology and taxonomic classification.</title>
        <authorList>
            <person name="Goeker M."/>
        </authorList>
    </citation>
    <scope>NUCLEOTIDE SEQUENCE [LARGE SCALE GENOMIC DNA]</scope>
    <source>
        <strain evidence="11 12">DSM 16784</strain>
    </source>
</reference>
<accession>A0ABU0E1G9</accession>
<dbReference type="PANTHER" id="PTHR43823:SF3">
    <property type="entry name" value="MULTIDRUG EXPORT PROTEIN MEPA"/>
    <property type="match status" value="1"/>
</dbReference>
<keyword evidence="7 10" id="KW-1133">Transmembrane helix</keyword>
<dbReference type="CDD" id="cd13143">
    <property type="entry name" value="MATE_MepA_like"/>
    <property type="match status" value="1"/>
</dbReference>
<gene>
    <name evidence="11" type="ORF">J2S15_001323</name>
</gene>
<evidence type="ECO:0000256" key="7">
    <source>
        <dbReference type="ARBA" id="ARBA00022989"/>
    </source>
</evidence>
<evidence type="ECO:0000313" key="11">
    <source>
        <dbReference type="EMBL" id="MDQ0360578.1"/>
    </source>
</evidence>
<protein>
    <recommendedName>
        <fullName evidence="3">Multidrug export protein MepA</fullName>
    </recommendedName>
</protein>
<evidence type="ECO:0000313" key="12">
    <source>
        <dbReference type="Proteomes" id="UP001230220"/>
    </source>
</evidence>
<feature type="transmembrane region" description="Helical" evidence="10">
    <location>
        <begin position="398"/>
        <end position="419"/>
    </location>
</feature>
<feature type="transmembrane region" description="Helical" evidence="10">
    <location>
        <begin position="64"/>
        <end position="82"/>
    </location>
</feature>
<feature type="transmembrane region" description="Helical" evidence="10">
    <location>
        <begin position="369"/>
        <end position="391"/>
    </location>
</feature>
<feature type="transmembrane region" description="Helical" evidence="10">
    <location>
        <begin position="200"/>
        <end position="224"/>
    </location>
</feature>
<organism evidence="11 12">
    <name type="scientific">Breznakia pachnodae</name>
    <dbReference type="NCBI Taxonomy" id="265178"/>
    <lineage>
        <taxon>Bacteria</taxon>
        <taxon>Bacillati</taxon>
        <taxon>Bacillota</taxon>
        <taxon>Erysipelotrichia</taxon>
        <taxon>Erysipelotrichales</taxon>
        <taxon>Erysipelotrichaceae</taxon>
        <taxon>Breznakia</taxon>
    </lineage>
</organism>
<keyword evidence="4" id="KW-0813">Transport</keyword>
<feature type="transmembrane region" description="Helical" evidence="10">
    <location>
        <begin position="326"/>
        <end position="349"/>
    </location>
</feature>
<keyword evidence="6 10" id="KW-0812">Transmembrane</keyword>
<dbReference type="PIRSF" id="PIRSF006603">
    <property type="entry name" value="DinF"/>
    <property type="match status" value="1"/>
</dbReference>
<evidence type="ECO:0000256" key="9">
    <source>
        <dbReference type="ARBA" id="ARBA00023251"/>
    </source>
</evidence>
<evidence type="ECO:0000256" key="2">
    <source>
        <dbReference type="ARBA" id="ARBA00008417"/>
    </source>
</evidence>
<evidence type="ECO:0000256" key="6">
    <source>
        <dbReference type="ARBA" id="ARBA00022692"/>
    </source>
</evidence>
<keyword evidence="9" id="KW-0046">Antibiotic resistance</keyword>
<evidence type="ECO:0000256" key="8">
    <source>
        <dbReference type="ARBA" id="ARBA00023136"/>
    </source>
</evidence>
<name>A0ABU0E1G9_9FIRM</name>
<dbReference type="RefSeq" id="WP_307406595.1">
    <property type="nucleotide sequence ID" value="NZ_JAUSUR010000002.1"/>
</dbReference>
<dbReference type="InterPro" id="IPR048279">
    <property type="entry name" value="MdtK-like"/>
</dbReference>